<feature type="domain" description="Calcineurin-like phosphoesterase" evidence="5">
    <location>
        <begin position="12"/>
        <end position="197"/>
    </location>
</feature>
<keyword evidence="2" id="KW-0378">Hydrolase</keyword>
<dbReference type="GO" id="GO:0046872">
    <property type="term" value="F:metal ion binding"/>
    <property type="evidence" value="ECO:0007669"/>
    <property type="project" value="UniProtKB-KW"/>
</dbReference>
<evidence type="ECO:0000256" key="3">
    <source>
        <dbReference type="ARBA" id="ARBA00023004"/>
    </source>
</evidence>
<dbReference type="InterPro" id="IPR050884">
    <property type="entry name" value="CNP_phosphodiesterase-III"/>
</dbReference>
<evidence type="ECO:0000259" key="5">
    <source>
        <dbReference type="Pfam" id="PF00149"/>
    </source>
</evidence>
<comment type="caution">
    <text evidence="6">The sequence shown here is derived from an EMBL/GenBank/DDBJ whole genome shotgun (WGS) entry which is preliminary data.</text>
</comment>
<sequence length="266" mass="29795">MSLHSPDHRAIKLVQLTDCHLGQDDQFVLAGINTAESLKAVMSRLHGELADCDLLAITGDIAADGEAGAYRLFEQMLPTIPPLAWLPGNHDNFDVMQQVMGQPFQRVVQLGRWVAIFLVSAVPGQVAGKLAASELTLLEKLLAEYRNHHVVLFVHHPPTSVDCRWLDKQRIENHSSLHRLLQQADNIRGVFSGHVHQNYLSDWDGIPVYSAPSTCFQFAPASDDFELCRQPPGYRWINLHEDGCIETGVEFIDGNNWQADRHCIGY</sequence>
<proteinExistence type="inferred from homology"/>
<evidence type="ECO:0000256" key="2">
    <source>
        <dbReference type="ARBA" id="ARBA00022801"/>
    </source>
</evidence>
<dbReference type="RefSeq" id="WP_305169680.1">
    <property type="nucleotide sequence ID" value="NZ_JAUUUU010000001.1"/>
</dbReference>
<dbReference type="PANTHER" id="PTHR42988">
    <property type="entry name" value="PHOSPHOHYDROLASE"/>
    <property type="match status" value="1"/>
</dbReference>
<dbReference type="Proteomes" id="UP001178354">
    <property type="component" value="Unassembled WGS sequence"/>
</dbReference>
<dbReference type="Gene3D" id="3.60.21.10">
    <property type="match status" value="1"/>
</dbReference>
<dbReference type="AlphaFoldDB" id="A0AAW8B2L4"/>
<gene>
    <name evidence="6" type="ORF">Q8A57_04110</name>
</gene>
<dbReference type="InterPro" id="IPR004843">
    <property type="entry name" value="Calcineurin-like_PHP"/>
</dbReference>
<dbReference type="CDD" id="cd07402">
    <property type="entry name" value="MPP_GpdQ"/>
    <property type="match status" value="1"/>
</dbReference>
<dbReference type="EMBL" id="JAUUUU010000001">
    <property type="protein sequence ID" value="MDP1520147.1"/>
    <property type="molecule type" value="Genomic_DNA"/>
</dbReference>
<comment type="similarity">
    <text evidence="4">Belongs to the cyclic nucleotide phosphodiesterase class-III family.</text>
</comment>
<organism evidence="6 7">
    <name type="scientific">Porticoccus litoralis</name>
    <dbReference type="NCBI Taxonomy" id="434086"/>
    <lineage>
        <taxon>Bacteria</taxon>
        <taxon>Pseudomonadati</taxon>
        <taxon>Pseudomonadota</taxon>
        <taxon>Gammaproteobacteria</taxon>
        <taxon>Cellvibrionales</taxon>
        <taxon>Porticoccaceae</taxon>
        <taxon>Porticoccus</taxon>
    </lineage>
</organism>
<evidence type="ECO:0000313" key="6">
    <source>
        <dbReference type="EMBL" id="MDP1520147.1"/>
    </source>
</evidence>
<evidence type="ECO:0000313" key="7">
    <source>
        <dbReference type="Proteomes" id="UP001178354"/>
    </source>
</evidence>
<accession>A0AAW8B2L4</accession>
<keyword evidence="1" id="KW-0479">Metal-binding</keyword>
<evidence type="ECO:0000256" key="1">
    <source>
        <dbReference type="ARBA" id="ARBA00022723"/>
    </source>
</evidence>
<reference evidence="6" key="1">
    <citation type="journal article" date="2010" name="Int. J. Syst. Evol. Microbiol.">
        <title>Porticoccus litoralis gen. nov., sp. nov., a gammaproteobacterium isolated from the Yellow Sea.</title>
        <authorList>
            <person name="Oh H.M."/>
            <person name="Kim H."/>
            <person name="Kim K.M."/>
            <person name="Min G.S."/>
            <person name="Cho J.C."/>
        </authorList>
    </citation>
    <scope>NUCLEOTIDE SEQUENCE</scope>
    <source>
        <strain evidence="6">DSM 25064</strain>
    </source>
</reference>
<dbReference type="PANTHER" id="PTHR42988:SF2">
    <property type="entry name" value="CYCLIC NUCLEOTIDE PHOSPHODIESTERASE CBUA0032-RELATED"/>
    <property type="match status" value="1"/>
</dbReference>
<dbReference type="Pfam" id="PF00149">
    <property type="entry name" value="Metallophos"/>
    <property type="match status" value="1"/>
</dbReference>
<dbReference type="InterPro" id="IPR029052">
    <property type="entry name" value="Metallo-depent_PP-like"/>
</dbReference>
<keyword evidence="7" id="KW-1185">Reference proteome</keyword>
<keyword evidence="3" id="KW-0408">Iron</keyword>
<reference evidence="6" key="2">
    <citation type="submission" date="2023-08" db="EMBL/GenBank/DDBJ databases">
        <authorList>
            <person name="Luo J."/>
        </authorList>
    </citation>
    <scope>NUCLEOTIDE SEQUENCE</scope>
    <source>
        <strain evidence="6">DSM 25064</strain>
    </source>
</reference>
<name>A0AAW8B2L4_9GAMM</name>
<dbReference type="SUPFAM" id="SSF56300">
    <property type="entry name" value="Metallo-dependent phosphatases"/>
    <property type="match status" value="1"/>
</dbReference>
<dbReference type="GO" id="GO:0004112">
    <property type="term" value="F:cyclic-nucleotide phosphodiesterase activity"/>
    <property type="evidence" value="ECO:0007669"/>
    <property type="project" value="InterPro"/>
</dbReference>
<dbReference type="InterPro" id="IPR026575">
    <property type="entry name" value="GpdQ/CpdA-like"/>
</dbReference>
<evidence type="ECO:0000256" key="4">
    <source>
        <dbReference type="ARBA" id="ARBA00025742"/>
    </source>
</evidence>
<protein>
    <submittedName>
        <fullName evidence="6">Phosphodiesterase</fullName>
    </submittedName>
</protein>